<sequence>MKIMKRITLLYALAATLMVCSGCSDFLEEHNRSAVTTEGGYYDTEKGFESLINSCYTPLRFWGGKSAAMAFSETGTDILAPGGGCDYPAIVSYQNDFDGTNPISKEYYDRFYKAINFCNTAIYHVKNVPFSDKALTSKREAEVRFLRAYYYWILVETFGDTYYTDQPSESIVMAPRKTSVSEIYTHIFEDLDFCMDSRLSVAQSDGGRVTMWAAKALKARLLLTRASELNDKALYEQAYTLAKEVIDNGPFELSKDFASVFDMENSDGNGNKEVIWYIDYSSTNQLYNQEMDNDIIRSGGNHTHLIFCMKYDDQPGMVRSIEYGRPFNHYMPTRYLLDCYDENIDQRFEVTFRSLWKANGGKTGDNYPYMVQGDTAIWVTKDVVPQVKRQWAKGRYQILDRTDIYHEDGSVKSQKQCMPISKFEDPTRATVNEDRGTRDAFIIRVAEMYLIVAEAGAKAGKADALAYMNILRAQRAKAGKEEAMKVAQSDIEDIDFILDERARELVGEQLRWFDLKRMGSEIFIRRIKAGNPDAGKNVKAYHMLRPFPQTLLDAITNKDEFLQNEGYK</sequence>
<dbReference type="SUPFAM" id="SSF48452">
    <property type="entry name" value="TPR-like"/>
    <property type="match status" value="1"/>
</dbReference>
<keyword evidence="3 6" id="KW-0732">Signal</keyword>
<feature type="domain" description="RagB/SusD" evidence="7">
    <location>
        <begin position="272"/>
        <end position="549"/>
    </location>
</feature>
<accession>A0AA37NG43</accession>
<dbReference type="Gene3D" id="1.25.40.390">
    <property type="match status" value="1"/>
</dbReference>
<keyword evidence="5" id="KW-0998">Cell outer membrane</keyword>
<evidence type="ECO:0000313" key="10">
    <source>
        <dbReference type="Proteomes" id="UP001055104"/>
    </source>
</evidence>
<dbReference type="AlphaFoldDB" id="A0AA37NG43"/>
<evidence type="ECO:0000256" key="3">
    <source>
        <dbReference type="ARBA" id="ARBA00022729"/>
    </source>
</evidence>
<dbReference type="InterPro" id="IPR011990">
    <property type="entry name" value="TPR-like_helical_dom_sf"/>
</dbReference>
<feature type="domain" description="SusD-like N-terminal" evidence="8">
    <location>
        <begin position="25"/>
        <end position="223"/>
    </location>
</feature>
<dbReference type="Proteomes" id="UP001055104">
    <property type="component" value="Unassembled WGS sequence"/>
</dbReference>
<gene>
    <name evidence="9" type="ORF">CE91St7_04880</name>
</gene>
<evidence type="ECO:0000256" key="1">
    <source>
        <dbReference type="ARBA" id="ARBA00004442"/>
    </source>
</evidence>
<dbReference type="EMBL" id="BQOB01000001">
    <property type="protein sequence ID" value="GKH79604.1"/>
    <property type="molecule type" value="Genomic_DNA"/>
</dbReference>
<organism evidence="9 10">
    <name type="scientific">Phocaeicola dorei</name>
    <dbReference type="NCBI Taxonomy" id="357276"/>
    <lineage>
        <taxon>Bacteria</taxon>
        <taxon>Pseudomonadati</taxon>
        <taxon>Bacteroidota</taxon>
        <taxon>Bacteroidia</taxon>
        <taxon>Bacteroidales</taxon>
        <taxon>Bacteroidaceae</taxon>
        <taxon>Phocaeicola</taxon>
    </lineage>
</organism>
<evidence type="ECO:0000259" key="7">
    <source>
        <dbReference type="Pfam" id="PF07980"/>
    </source>
</evidence>
<dbReference type="InterPro" id="IPR012944">
    <property type="entry name" value="SusD_RagB_dom"/>
</dbReference>
<feature type="chain" id="PRO_5041344900" evidence="6">
    <location>
        <begin position="27"/>
        <end position="568"/>
    </location>
</feature>
<evidence type="ECO:0000256" key="4">
    <source>
        <dbReference type="ARBA" id="ARBA00023136"/>
    </source>
</evidence>
<evidence type="ECO:0000259" key="8">
    <source>
        <dbReference type="Pfam" id="PF14322"/>
    </source>
</evidence>
<keyword evidence="4" id="KW-0472">Membrane</keyword>
<dbReference type="GO" id="GO:0009279">
    <property type="term" value="C:cell outer membrane"/>
    <property type="evidence" value="ECO:0007669"/>
    <property type="project" value="UniProtKB-SubCell"/>
</dbReference>
<comment type="subcellular location">
    <subcellularLocation>
        <location evidence="1">Cell outer membrane</location>
    </subcellularLocation>
</comment>
<comment type="similarity">
    <text evidence="2">Belongs to the SusD family.</text>
</comment>
<proteinExistence type="inferred from homology"/>
<feature type="signal peptide" evidence="6">
    <location>
        <begin position="1"/>
        <end position="26"/>
    </location>
</feature>
<evidence type="ECO:0000256" key="2">
    <source>
        <dbReference type="ARBA" id="ARBA00006275"/>
    </source>
</evidence>
<name>A0AA37NG43_9BACT</name>
<comment type="caution">
    <text evidence="9">The sequence shown here is derived from an EMBL/GenBank/DDBJ whole genome shotgun (WGS) entry which is preliminary data.</text>
</comment>
<dbReference type="InterPro" id="IPR033985">
    <property type="entry name" value="SusD-like_N"/>
</dbReference>
<evidence type="ECO:0000256" key="6">
    <source>
        <dbReference type="SAM" id="SignalP"/>
    </source>
</evidence>
<dbReference type="Pfam" id="PF14322">
    <property type="entry name" value="SusD-like_3"/>
    <property type="match status" value="1"/>
</dbReference>
<evidence type="ECO:0000313" key="9">
    <source>
        <dbReference type="EMBL" id="GKH79604.1"/>
    </source>
</evidence>
<reference evidence="9" key="1">
    <citation type="submission" date="2022-01" db="EMBL/GenBank/DDBJ databases">
        <title>Novel bile acid biosynthetic pathways are enriched in the microbiome of centenarians.</title>
        <authorList>
            <person name="Sato Y."/>
            <person name="Atarashi K."/>
            <person name="Plichta R.D."/>
            <person name="Arai Y."/>
            <person name="Sasajima S."/>
            <person name="Kearney M.S."/>
            <person name="Suda W."/>
            <person name="Takeshita K."/>
            <person name="Sasaki T."/>
            <person name="Okamoto S."/>
            <person name="Skelly N.A."/>
            <person name="Okamura Y."/>
            <person name="Vlamakis H."/>
            <person name="Li Y."/>
            <person name="Tanoue T."/>
            <person name="Takei H."/>
            <person name="Nittono H."/>
            <person name="Narushima S."/>
            <person name="Irie J."/>
            <person name="Itoh H."/>
            <person name="Moriya K."/>
            <person name="Sugiura Y."/>
            <person name="Suematsu M."/>
            <person name="Moritoki N."/>
            <person name="Shibata S."/>
            <person name="Littman R.D."/>
            <person name="Fischbach A.M."/>
            <person name="Uwamino Y."/>
            <person name="Inoue T."/>
            <person name="Honda A."/>
            <person name="Hattori M."/>
            <person name="Murai T."/>
            <person name="Xavier J.R."/>
            <person name="Hirose N."/>
            <person name="Honda K."/>
        </authorList>
    </citation>
    <scope>NUCLEOTIDE SEQUENCE</scope>
    <source>
        <strain evidence="9">CE91-St7</strain>
    </source>
</reference>
<evidence type="ECO:0000256" key="5">
    <source>
        <dbReference type="ARBA" id="ARBA00023237"/>
    </source>
</evidence>
<protein>
    <submittedName>
        <fullName evidence="9">Membrane protein</fullName>
    </submittedName>
</protein>
<dbReference type="Pfam" id="PF07980">
    <property type="entry name" value="SusD_RagB"/>
    <property type="match status" value="1"/>
</dbReference>